<comment type="similarity">
    <text evidence="2">Belongs to the amino acid-polyamine-organocation (APC) superfamily. Spore germination protein (SGP) (TC 2.A.3.9) family.</text>
</comment>
<evidence type="ECO:0000256" key="6">
    <source>
        <dbReference type="ARBA" id="ARBA00022989"/>
    </source>
</evidence>
<keyword evidence="3" id="KW-0813">Transport</keyword>
<feature type="transmembrane region" description="Helical" evidence="8">
    <location>
        <begin position="275"/>
        <end position="300"/>
    </location>
</feature>
<comment type="subcellular location">
    <subcellularLocation>
        <location evidence="1">Membrane</location>
        <topology evidence="1">Multi-pass membrane protein</topology>
    </subcellularLocation>
</comment>
<dbReference type="NCBIfam" id="TIGR00912">
    <property type="entry name" value="2A0309"/>
    <property type="match status" value="1"/>
</dbReference>
<feature type="transmembrane region" description="Helical" evidence="8">
    <location>
        <begin position="46"/>
        <end position="70"/>
    </location>
</feature>
<proteinExistence type="inferred from homology"/>
<evidence type="ECO:0000256" key="2">
    <source>
        <dbReference type="ARBA" id="ARBA00007998"/>
    </source>
</evidence>
<accession>A0ABU8FL40</accession>
<evidence type="ECO:0000313" key="10">
    <source>
        <dbReference type="Proteomes" id="UP001372526"/>
    </source>
</evidence>
<feature type="transmembrane region" description="Helical" evidence="8">
    <location>
        <begin position="312"/>
        <end position="333"/>
    </location>
</feature>
<keyword evidence="5 8" id="KW-0812">Transmembrane</keyword>
<dbReference type="PANTHER" id="PTHR34975:SF2">
    <property type="entry name" value="SPORE GERMINATION PROTEIN A2"/>
    <property type="match status" value="1"/>
</dbReference>
<evidence type="ECO:0000256" key="3">
    <source>
        <dbReference type="ARBA" id="ARBA00022448"/>
    </source>
</evidence>
<keyword evidence="7 8" id="KW-0472">Membrane</keyword>
<keyword evidence="10" id="KW-1185">Reference proteome</keyword>
<dbReference type="Proteomes" id="UP001372526">
    <property type="component" value="Unassembled WGS sequence"/>
</dbReference>
<evidence type="ECO:0000256" key="8">
    <source>
        <dbReference type="SAM" id="Phobius"/>
    </source>
</evidence>
<dbReference type="EMBL" id="JBAWSX010000013">
    <property type="protein sequence ID" value="MEI4803401.1"/>
    <property type="molecule type" value="Genomic_DNA"/>
</dbReference>
<evidence type="ECO:0000256" key="4">
    <source>
        <dbReference type="ARBA" id="ARBA00022544"/>
    </source>
</evidence>
<name>A0ABU8FL40_9BACI</name>
<evidence type="ECO:0000256" key="5">
    <source>
        <dbReference type="ARBA" id="ARBA00022692"/>
    </source>
</evidence>
<dbReference type="InterPro" id="IPR004761">
    <property type="entry name" value="Spore_GerAB"/>
</dbReference>
<dbReference type="Pfam" id="PF03845">
    <property type="entry name" value="Spore_permease"/>
    <property type="match status" value="1"/>
</dbReference>
<feature type="transmembrane region" description="Helical" evidence="8">
    <location>
        <begin position="339"/>
        <end position="359"/>
    </location>
</feature>
<evidence type="ECO:0000256" key="7">
    <source>
        <dbReference type="ARBA" id="ARBA00023136"/>
    </source>
</evidence>
<dbReference type="PANTHER" id="PTHR34975">
    <property type="entry name" value="SPORE GERMINATION PROTEIN A2"/>
    <property type="match status" value="1"/>
</dbReference>
<feature type="transmembrane region" description="Helical" evidence="8">
    <location>
        <begin position="223"/>
        <end position="247"/>
    </location>
</feature>
<keyword evidence="6 8" id="KW-1133">Transmembrane helix</keyword>
<dbReference type="RefSeq" id="WP_336473749.1">
    <property type="nucleotide sequence ID" value="NZ_JBAWSX010000013.1"/>
</dbReference>
<organism evidence="9 10">
    <name type="scientific">Bacillus bruguierae</name>
    <dbReference type="NCBI Taxonomy" id="3127667"/>
    <lineage>
        <taxon>Bacteria</taxon>
        <taxon>Bacillati</taxon>
        <taxon>Bacillota</taxon>
        <taxon>Bacilli</taxon>
        <taxon>Bacillales</taxon>
        <taxon>Bacillaceae</taxon>
        <taxon>Bacillus</taxon>
    </lineage>
</organism>
<feature type="transmembrane region" description="Helical" evidence="8">
    <location>
        <begin position="82"/>
        <end position="102"/>
    </location>
</feature>
<sequence length="372" mass="41614">MKPFEYGDEEIGTRELGFAVSSTIIGTGALSMPRVMATHSLFADGWILLLIGGVTSACFVWFIMKVAILFPKQNFVQYTSVYLTRPITYIVCFILILTFTGITAYEARTISIISQTYLFSETPVQLLSFFYLLVVVYGVCGSRTGLLRLSVIFLPIVLTAIILLSLLNVNLMEFENVSPFFKTKINKYVGGVRETAFTFIGFEVGFFYAAILKSTKKAPLAAVKGVMVTVLSYILIYVTCISVFTYLTTSTLTYPTIELGKEIEIGGGFLERFDAIFFITWIITVFNTTALYYDVAIFLFCAMFPAIKKHTFIFISAPIIYIVNMIPGNLNVISKYGTYLAWVDMAVMFVVTLLIFIVYKIKEGGNKNETSS</sequence>
<feature type="transmembrane region" description="Helical" evidence="8">
    <location>
        <begin position="152"/>
        <end position="171"/>
    </location>
</feature>
<evidence type="ECO:0000313" key="9">
    <source>
        <dbReference type="EMBL" id="MEI4803401.1"/>
    </source>
</evidence>
<evidence type="ECO:0000256" key="1">
    <source>
        <dbReference type="ARBA" id="ARBA00004141"/>
    </source>
</evidence>
<reference evidence="9 10" key="1">
    <citation type="submission" date="2024-01" db="EMBL/GenBank/DDBJ databases">
        <title>Seven novel Bacillus-like species.</title>
        <authorList>
            <person name="Liu G."/>
        </authorList>
    </citation>
    <scope>NUCLEOTIDE SEQUENCE [LARGE SCALE GENOMIC DNA]</scope>
    <source>
        <strain evidence="9 10">FJAT-51639</strain>
    </source>
</reference>
<feature type="transmembrane region" description="Helical" evidence="8">
    <location>
        <begin position="191"/>
        <end position="211"/>
    </location>
</feature>
<protein>
    <submittedName>
        <fullName evidence="9">Endospore germination permease</fullName>
    </submittedName>
</protein>
<gene>
    <name evidence="9" type="ORF">WAZ07_19430</name>
</gene>
<keyword evidence="4" id="KW-0309">Germination</keyword>
<feature type="transmembrane region" description="Helical" evidence="8">
    <location>
        <begin position="122"/>
        <end position="140"/>
    </location>
</feature>
<comment type="caution">
    <text evidence="9">The sequence shown here is derived from an EMBL/GenBank/DDBJ whole genome shotgun (WGS) entry which is preliminary data.</text>
</comment>